<keyword evidence="2" id="KW-1003">Cell membrane</keyword>
<evidence type="ECO:0000313" key="8">
    <source>
        <dbReference type="Proteomes" id="UP000223913"/>
    </source>
</evidence>
<organism evidence="7 8">
    <name type="scientific">Flavilitoribacter nigricans (strain ATCC 23147 / DSM 23189 / NBRC 102662 / NCIMB 1420 / SS-2)</name>
    <name type="common">Lewinella nigricans</name>
    <dbReference type="NCBI Taxonomy" id="1122177"/>
    <lineage>
        <taxon>Bacteria</taxon>
        <taxon>Pseudomonadati</taxon>
        <taxon>Bacteroidota</taxon>
        <taxon>Saprospiria</taxon>
        <taxon>Saprospirales</taxon>
        <taxon>Lewinellaceae</taxon>
        <taxon>Flavilitoribacter</taxon>
    </lineage>
</organism>
<evidence type="ECO:0000256" key="2">
    <source>
        <dbReference type="ARBA" id="ARBA00022475"/>
    </source>
</evidence>
<feature type="transmembrane region" description="Helical" evidence="6">
    <location>
        <begin position="40"/>
        <end position="61"/>
    </location>
</feature>
<feature type="transmembrane region" description="Helical" evidence="6">
    <location>
        <begin position="446"/>
        <end position="467"/>
    </location>
</feature>
<evidence type="ECO:0000256" key="6">
    <source>
        <dbReference type="SAM" id="Phobius"/>
    </source>
</evidence>
<dbReference type="AlphaFoldDB" id="A0A2D0N5E6"/>
<feature type="transmembrane region" description="Helical" evidence="6">
    <location>
        <begin position="334"/>
        <end position="353"/>
    </location>
</feature>
<gene>
    <name evidence="7" type="ORF">CRP01_25435</name>
</gene>
<name>A0A2D0N5E6_FLAN2</name>
<dbReference type="Proteomes" id="UP000223913">
    <property type="component" value="Unassembled WGS sequence"/>
</dbReference>
<dbReference type="RefSeq" id="WP_099152933.1">
    <property type="nucleotide sequence ID" value="NZ_PDUD01000030.1"/>
</dbReference>
<keyword evidence="3 6" id="KW-0812">Transmembrane</keyword>
<dbReference type="InterPro" id="IPR050833">
    <property type="entry name" value="Poly_Biosynth_Transport"/>
</dbReference>
<evidence type="ECO:0000256" key="4">
    <source>
        <dbReference type="ARBA" id="ARBA00022989"/>
    </source>
</evidence>
<feature type="transmembrane region" description="Helical" evidence="6">
    <location>
        <begin position="114"/>
        <end position="133"/>
    </location>
</feature>
<feature type="transmembrane region" description="Helical" evidence="6">
    <location>
        <begin position="421"/>
        <end position="440"/>
    </location>
</feature>
<keyword evidence="8" id="KW-1185">Reference proteome</keyword>
<dbReference type="PANTHER" id="PTHR30250">
    <property type="entry name" value="PST FAMILY PREDICTED COLANIC ACID TRANSPORTER"/>
    <property type="match status" value="1"/>
</dbReference>
<feature type="transmembrane region" description="Helical" evidence="6">
    <location>
        <begin position="209"/>
        <end position="232"/>
    </location>
</feature>
<dbReference type="InterPro" id="IPR002797">
    <property type="entry name" value="Polysacc_synth"/>
</dbReference>
<dbReference type="OrthoDB" id="925916at2"/>
<evidence type="ECO:0000313" key="7">
    <source>
        <dbReference type="EMBL" id="PHN03606.1"/>
    </source>
</evidence>
<reference evidence="7 8" key="1">
    <citation type="submission" date="2017-10" db="EMBL/GenBank/DDBJ databases">
        <title>The draft genome sequence of Lewinella nigricans NBRC 102662.</title>
        <authorList>
            <person name="Wang K."/>
        </authorList>
    </citation>
    <scope>NUCLEOTIDE SEQUENCE [LARGE SCALE GENOMIC DNA]</scope>
    <source>
        <strain evidence="7 8">NBRC 102662</strain>
    </source>
</reference>
<dbReference type="GO" id="GO:0005886">
    <property type="term" value="C:plasma membrane"/>
    <property type="evidence" value="ECO:0007669"/>
    <property type="project" value="UniProtKB-SubCell"/>
</dbReference>
<evidence type="ECO:0000256" key="1">
    <source>
        <dbReference type="ARBA" id="ARBA00004651"/>
    </source>
</evidence>
<comment type="subcellular location">
    <subcellularLocation>
        <location evidence="1">Cell membrane</location>
        <topology evidence="1">Multi-pass membrane protein</topology>
    </subcellularLocation>
</comment>
<evidence type="ECO:0000256" key="3">
    <source>
        <dbReference type="ARBA" id="ARBA00022692"/>
    </source>
</evidence>
<feature type="transmembrane region" description="Helical" evidence="6">
    <location>
        <begin position="176"/>
        <end position="197"/>
    </location>
</feature>
<feature type="transmembrane region" description="Helical" evidence="6">
    <location>
        <begin position="82"/>
        <end position="102"/>
    </location>
</feature>
<feature type="transmembrane region" description="Helical" evidence="6">
    <location>
        <begin position="263"/>
        <end position="283"/>
    </location>
</feature>
<proteinExistence type="predicted"/>
<comment type="caution">
    <text evidence="7">The sequence shown here is derived from an EMBL/GenBank/DDBJ whole genome shotgun (WGS) entry which is preliminary data.</text>
</comment>
<dbReference type="Pfam" id="PF01943">
    <property type="entry name" value="Polysacc_synt"/>
    <property type="match status" value="1"/>
</dbReference>
<feature type="transmembrane region" description="Helical" evidence="6">
    <location>
        <begin position="295"/>
        <end position="314"/>
    </location>
</feature>
<dbReference type="PANTHER" id="PTHR30250:SF11">
    <property type="entry name" value="O-ANTIGEN TRANSPORTER-RELATED"/>
    <property type="match status" value="1"/>
</dbReference>
<accession>A0A2D0N5E6</accession>
<feature type="transmembrane region" description="Helical" evidence="6">
    <location>
        <begin position="389"/>
        <end position="409"/>
    </location>
</feature>
<protein>
    <submittedName>
        <fullName evidence="7">Polysaccharide biosynthesis protein</fullName>
    </submittedName>
</protein>
<dbReference type="EMBL" id="PDUD01000030">
    <property type="protein sequence ID" value="PHN03606.1"/>
    <property type="molecule type" value="Genomic_DNA"/>
</dbReference>
<keyword evidence="5 6" id="KW-0472">Membrane</keyword>
<feature type="transmembrane region" description="Helical" evidence="6">
    <location>
        <begin position="145"/>
        <end position="164"/>
    </location>
</feature>
<feature type="transmembrane region" description="Helical" evidence="6">
    <location>
        <begin position="5"/>
        <end position="25"/>
    </location>
</feature>
<evidence type="ECO:0000256" key="5">
    <source>
        <dbReference type="ARBA" id="ARBA00023136"/>
    </source>
</evidence>
<keyword evidence="4 6" id="KW-1133">Transmembrane helix</keyword>
<sequence length="484" mass="55776">MKREFLLNIGFLIVVNLLIKPFYIFGIDRTVQNTVEAREYGLYFTLFNFTFLFQIINDFGLQNFNNRHLSQHRQLLAKYFPSFLMLKFLLAILYLLVLYVAANLADYPDEYFHMLWLIGVNCILLSLVLYLRSNVSGLGWYRTDSLLSVLNRSLMIVVCGILLWNPAWKGDFRIEWFVYAQTFTLVLTALVAFAVIFRELKNWVFRLRPVYLLLILKKSYPYALVIFLMTVYTRIDGVMIERLLADGTREAGIYAMAYRLLDAANMFGFLIAGLLLPMFARMLRDRQSVFPLLNLSFRIVWVVSIGLAFAVFFFRERIMTGLYVEGDAYSGDVLGYLILSFIAASGTYIHGTLLTANGSMLKMNLIFVIGVILNVLLNCWLIPEMQALGAALATCITQFVVWLAQVELVRRIFGKPLQWRLLGQFVLFAVACLLSFQWLAGLQGKWLWYFLLCFPLTGALAFVFGLVTRRQILELLSGRDNFGW</sequence>
<feature type="transmembrane region" description="Helical" evidence="6">
    <location>
        <begin position="365"/>
        <end position="383"/>
    </location>
</feature>